<dbReference type="InterPro" id="IPR010400">
    <property type="entry name" value="PITH_dom"/>
</dbReference>
<dbReference type="InterPro" id="IPR036249">
    <property type="entry name" value="Thioredoxin-like_sf"/>
</dbReference>
<evidence type="ECO:0000313" key="6">
    <source>
        <dbReference type="Proteomes" id="UP000034182"/>
    </source>
</evidence>
<dbReference type="PRINTS" id="PR00421">
    <property type="entry name" value="THIOREDOXIN"/>
</dbReference>
<reference evidence="5 6" key="2">
    <citation type="submission" date="2015-05" db="EMBL/GenBank/DDBJ databases">
        <title>Distinctive expansion of gene families associated with plant cell wall degradation and secondary metabolism in the genomes of grapevine trunk pathogens.</title>
        <authorList>
            <person name="Lawrence D.P."/>
            <person name="Travadon R."/>
            <person name="Rolshausen P.E."/>
            <person name="Baumgartner K."/>
        </authorList>
    </citation>
    <scope>NUCLEOTIDE SEQUENCE [LARGE SCALE GENOMIC DNA]</scope>
    <source>
        <strain evidence="5">DS831</strain>
    </source>
</reference>
<accession>A0A0G2GIB0</accession>
<evidence type="ECO:0000313" key="5">
    <source>
        <dbReference type="EMBL" id="KKY16715.1"/>
    </source>
</evidence>
<reference evidence="5 6" key="1">
    <citation type="submission" date="2015-03" db="EMBL/GenBank/DDBJ databases">
        <authorList>
            <person name="Morales-Cruz A."/>
            <person name="Amrine K.C."/>
            <person name="Cantu D."/>
        </authorList>
    </citation>
    <scope>NUCLEOTIDE SEQUENCE [LARGE SCALE GENOMIC DNA]</scope>
    <source>
        <strain evidence="5">DS831</strain>
    </source>
</reference>
<evidence type="ECO:0000259" key="4">
    <source>
        <dbReference type="PROSITE" id="PS51532"/>
    </source>
</evidence>
<organism evidence="5 6">
    <name type="scientific">Diplodia seriata</name>
    <dbReference type="NCBI Taxonomy" id="420778"/>
    <lineage>
        <taxon>Eukaryota</taxon>
        <taxon>Fungi</taxon>
        <taxon>Dikarya</taxon>
        <taxon>Ascomycota</taxon>
        <taxon>Pezizomycotina</taxon>
        <taxon>Dothideomycetes</taxon>
        <taxon>Dothideomycetes incertae sedis</taxon>
        <taxon>Botryosphaeriales</taxon>
        <taxon>Botryosphaeriaceae</taxon>
        <taxon>Diplodia</taxon>
    </lineage>
</organism>
<dbReference type="InterPro" id="IPR008979">
    <property type="entry name" value="Galactose-bd-like_sf"/>
</dbReference>
<dbReference type="InterPro" id="IPR017937">
    <property type="entry name" value="Thioredoxin_CS"/>
</dbReference>
<dbReference type="Gene3D" id="2.60.120.470">
    <property type="entry name" value="PITH domain"/>
    <property type="match status" value="1"/>
</dbReference>
<gene>
    <name evidence="5" type="ORF">UCDDS831_g06779</name>
</gene>
<dbReference type="InterPro" id="IPR013766">
    <property type="entry name" value="Thioredoxin_domain"/>
</dbReference>
<name>A0A0G2GIB0_9PEZI</name>
<sequence length="334" mass="35939">MSKTVSIESPEQFSSLLSSSRIVVVDFYADWCGPCKAIAPLYEQLSASLSRPNIITFTKVNTDTQQQVAQTYGITAMPTFMIFKNTREVSRIRGANAAQLSEAVKKLAAEAESGGASSGGFGEASGSSGGGWLGASLPRGYGDATEHVDVRGLDLLNADTEEAGGARVLFATSKPSGSEAVKGKAKAGGAPDWVESDTDEQLMLYIPFQSTLKVHTIHLTSFPPQPSEAADEVPMRPRTIKLYTNRAHNLGFEEADDIPATQEIAIKPEDWDASTGTAKLELRFVKFQNVTSLVMFVVDGEGDGERVRLDRIRIIGDSGEKREMGKLEKIGDEA</sequence>
<dbReference type="SUPFAM" id="SSF49785">
    <property type="entry name" value="Galactose-binding domain-like"/>
    <property type="match status" value="1"/>
</dbReference>
<comment type="similarity">
    <text evidence="1">Belongs to the thioredoxin family.</text>
</comment>
<evidence type="ECO:0000256" key="1">
    <source>
        <dbReference type="ARBA" id="ARBA00008987"/>
    </source>
</evidence>
<dbReference type="PROSITE" id="PS00194">
    <property type="entry name" value="THIOREDOXIN_1"/>
    <property type="match status" value="1"/>
</dbReference>
<dbReference type="AlphaFoldDB" id="A0A0G2GIB0"/>
<proteinExistence type="inferred from homology"/>
<protein>
    <recommendedName>
        <fullName evidence="7">Thioredoxin-like protein 1</fullName>
    </recommendedName>
</protein>
<dbReference type="CDD" id="cd02947">
    <property type="entry name" value="TRX_family"/>
    <property type="match status" value="1"/>
</dbReference>
<dbReference type="PANTHER" id="PTHR46115">
    <property type="entry name" value="THIOREDOXIN-LIKE PROTEIN 1"/>
    <property type="match status" value="1"/>
</dbReference>
<evidence type="ECO:0000256" key="2">
    <source>
        <dbReference type="ARBA" id="ARBA00023157"/>
    </source>
</evidence>
<dbReference type="Proteomes" id="UP000034182">
    <property type="component" value="Unassembled WGS sequence"/>
</dbReference>
<dbReference type="Pfam" id="PF00085">
    <property type="entry name" value="Thioredoxin"/>
    <property type="match status" value="1"/>
</dbReference>
<dbReference type="PROSITE" id="PS51352">
    <property type="entry name" value="THIOREDOXIN_2"/>
    <property type="match status" value="1"/>
</dbReference>
<dbReference type="GO" id="GO:0005737">
    <property type="term" value="C:cytoplasm"/>
    <property type="evidence" value="ECO:0007669"/>
    <property type="project" value="UniProtKB-ARBA"/>
</dbReference>
<feature type="domain" description="PITH" evidence="4">
    <location>
        <begin position="133"/>
        <end position="334"/>
    </location>
</feature>
<evidence type="ECO:0000259" key="3">
    <source>
        <dbReference type="PROSITE" id="PS51352"/>
    </source>
</evidence>
<dbReference type="Gene3D" id="3.40.30.10">
    <property type="entry name" value="Glutaredoxin"/>
    <property type="match status" value="1"/>
</dbReference>
<dbReference type="EMBL" id="LAQI01000164">
    <property type="protein sequence ID" value="KKY16715.1"/>
    <property type="molecule type" value="Genomic_DNA"/>
</dbReference>
<keyword evidence="2" id="KW-1015">Disulfide bond</keyword>
<evidence type="ECO:0008006" key="7">
    <source>
        <dbReference type="Google" id="ProtNLM"/>
    </source>
</evidence>
<dbReference type="InterPro" id="IPR037047">
    <property type="entry name" value="PITH_dom_sf"/>
</dbReference>
<dbReference type="Pfam" id="PF06201">
    <property type="entry name" value="PITH"/>
    <property type="match status" value="1"/>
</dbReference>
<feature type="domain" description="Thioredoxin" evidence="3">
    <location>
        <begin position="1"/>
        <end position="109"/>
    </location>
</feature>
<dbReference type="SUPFAM" id="SSF52833">
    <property type="entry name" value="Thioredoxin-like"/>
    <property type="match status" value="1"/>
</dbReference>
<comment type="caution">
    <text evidence="5">The sequence shown here is derived from an EMBL/GenBank/DDBJ whole genome shotgun (WGS) entry which is preliminary data.</text>
</comment>
<dbReference type="PROSITE" id="PS51532">
    <property type="entry name" value="PITH"/>
    <property type="match status" value="1"/>
</dbReference>